<accession>A0A3B9QRX6</accession>
<dbReference type="Proteomes" id="UP000260925">
    <property type="component" value="Unassembled WGS sequence"/>
</dbReference>
<name>A0A3B9QRX6_9CORY</name>
<protein>
    <submittedName>
        <fullName evidence="1">Uncharacterized protein</fullName>
    </submittedName>
</protein>
<evidence type="ECO:0000313" key="2">
    <source>
        <dbReference type="Proteomes" id="UP000260925"/>
    </source>
</evidence>
<evidence type="ECO:0000313" key="1">
    <source>
        <dbReference type="EMBL" id="HAF71725.1"/>
    </source>
</evidence>
<dbReference type="EMBL" id="DMDD01000030">
    <property type="protein sequence ID" value="HAF71725.1"/>
    <property type="molecule type" value="Genomic_DNA"/>
</dbReference>
<reference evidence="1 2" key="1">
    <citation type="journal article" date="2018" name="Nat. Biotechnol.">
        <title>A standardized bacterial taxonomy based on genome phylogeny substantially revises the tree of life.</title>
        <authorList>
            <person name="Parks D.H."/>
            <person name="Chuvochina M."/>
            <person name="Waite D.W."/>
            <person name="Rinke C."/>
            <person name="Skarshewski A."/>
            <person name="Chaumeil P.A."/>
            <person name="Hugenholtz P."/>
        </authorList>
    </citation>
    <scope>NUCLEOTIDE SEQUENCE [LARGE SCALE GENOMIC DNA]</scope>
    <source>
        <strain evidence="1">UBA9851</strain>
    </source>
</reference>
<feature type="non-terminal residue" evidence="1">
    <location>
        <position position="70"/>
    </location>
</feature>
<sequence length="70" mass="7345">MTTQDATDAPHTADPHPDALGDLVTALTALNYGRDTVTGVLGTVGWREALQGNPGAALRRLTSADRDSRD</sequence>
<proteinExistence type="predicted"/>
<dbReference type="AlphaFoldDB" id="A0A3B9QRX6"/>
<gene>
    <name evidence="1" type="ORF">DCL06_01080</name>
</gene>
<organism evidence="1 2">
    <name type="scientific">Corynebacterium variabile</name>
    <dbReference type="NCBI Taxonomy" id="1727"/>
    <lineage>
        <taxon>Bacteria</taxon>
        <taxon>Bacillati</taxon>
        <taxon>Actinomycetota</taxon>
        <taxon>Actinomycetes</taxon>
        <taxon>Mycobacteriales</taxon>
        <taxon>Corynebacteriaceae</taxon>
        <taxon>Corynebacterium</taxon>
    </lineage>
</organism>
<comment type="caution">
    <text evidence="1">The sequence shown here is derived from an EMBL/GenBank/DDBJ whole genome shotgun (WGS) entry which is preliminary data.</text>
</comment>